<evidence type="ECO:0000313" key="8">
    <source>
        <dbReference type="Ensembl" id="ENSSTUP00000071871.1"/>
    </source>
</evidence>
<evidence type="ECO:0000256" key="5">
    <source>
        <dbReference type="ARBA" id="ARBA00022933"/>
    </source>
</evidence>
<dbReference type="GeneTree" id="ENSGT00390000016119"/>
<dbReference type="GO" id="GO:0006816">
    <property type="term" value="P:calcium ion transport"/>
    <property type="evidence" value="ECO:0007669"/>
    <property type="project" value="TreeGrafter"/>
</dbReference>
<dbReference type="Ensembl" id="ENSSTUT00000076275.1">
    <property type="protein sequence ID" value="ENSSTUP00000071871.1"/>
    <property type="gene ID" value="ENSSTUG00000031351.1"/>
</dbReference>
<protein>
    <recommendedName>
        <fullName evidence="3">Selenoprotein K</fullName>
    </recommendedName>
</protein>
<evidence type="ECO:0000313" key="9">
    <source>
        <dbReference type="Proteomes" id="UP000472277"/>
    </source>
</evidence>
<evidence type="ECO:0000256" key="6">
    <source>
        <dbReference type="ARBA" id="ARBA00022989"/>
    </source>
</evidence>
<dbReference type="AlphaFoldDB" id="A0A674BLE5"/>
<organism evidence="8 9">
    <name type="scientific">Salmo trutta</name>
    <name type="common">Brown trout</name>
    <dbReference type="NCBI Taxonomy" id="8032"/>
    <lineage>
        <taxon>Eukaryota</taxon>
        <taxon>Metazoa</taxon>
        <taxon>Chordata</taxon>
        <taxon>Craniata</taxon>
        <taxon>Vertebrata</taxon>
        <taxon>Euteleostomi</taxon>
        <taxon>Actinopterygii</taxon>
        <taxon>Neopterygii</taxon>
        <taxon>Teleostei</taxon>
        <taxon>Protacanthopterygii</taxon>
        <taxon>Salmoniformes</taxon>
        <taxon>Salmonidae</taxon>
        <taxon>Salmoninae</taxon>
        <taxon>Salmo</taxon>
    </lineage>
</organism>
<name>A0A674BLE5_SALTR</name>
<evidence type="ECO:0000256" key="3">
    <source>
        <dbReference type="ARBA" id="ARBA00020495"/>
    </source>
</evidence>
<dbReference type="GO" id="GO:0005789">
    <property type="term" value="C:endoplasmic reticulum membrane"/>
    <property type="evidence" value="ECO:0007669"/>
    <property type="project" value="TreeGrafter"/>
</dbReference>
<dbReference type="GO" id="GO:0005794">
    <property type="term" value="C:Golgi apparatus"/>
    <property type="evidence" value="ECO:0007669"/>
    <property type="project" value="TreeGrafter"/>
</dbReference>
<keyword evidence="4" id="KW-0812">Transmembrane</keyword>
<reference evidence="8" key="1">
    <citation type="submission" date="2025-08" db="UniProtKB">
        <authorList>
            <consortium name="Ensembl"/>
        </authorList>
    </citation>
    <scope>IDENTIFICATION</scope>
</reference>
<dbReference type="GO" id="GO:0032469">
    <property type="term" value="P:endoplasmic reticulum calcium ion homeostasis"/>
    <property type="evidence" value="ECO:0007669"/>
    <property type="project" value="TreeGrafter"/>
</dbReference>
<comment type="similarity">
    <text evidence="2">Belongs to the selenoprotein K family.</text>
</comment>
<keyword evidence="7" id="KW-0472">Membrane</keyword>
<dbReference type="Pfam" id="PF10961">
    <property type="entry name" value="SelK_SelG"/>
    <property type="match status" value="1"/>
</dbReference>
<evidence type="ECO:0000256" key="2">
    <source>
        <dbReference type="ARBA" id="ARBA00008504"/>
    </source>
</evidence>
<evidence type="ECO:0000256" key="4">
    <source>
        <dbReference type="ARBA" id="ARBA00022692"/>
    </source>
</evidence>
<keyword evidence="6" id="KW-1133">Transmembrane helix</keyword>
<proteinExistence type="inferred from homology"/>
<evidence type="ECO:0000256" key="7">
    <source>
        <dbReference type="ARBA" id="ARBA00023136"/>
    </source>
</evidence>
<keyword evidence="5" id="KW-0712">Selenocysteine</keyword>
<gene>
    <name evidence="8" type="primary">SELENOK</name>
</gene>
<keyword evidence="9" id="KW-1185">Reference proteome</keyword>
<evidence type="ECO:0000256" key="1">
    <source>
        <dbReference type="ARBA" id="ARBA00004167"/>
    </source>
</evidence>
<sequence>MVYVANGQVLDNRSQSPWRMSFLTDLFWGAVEFIGLLKSIIDLTKRGNSGSSSAGYSDGRGRAGRIAAECCDSHAG</sequence>
<dbReference type="InterPro" id="IPR024491">
    <property type="entry name" value="Se_SelK/SelG"/>
</dbReference>
<dbReference type="PANTHER" id="PTHR16875:SF0">
    <property type="entry name" value="SELENOPROTEIN K"/>
    <property type="match status" value="1"/>
</dbReference>
<dbReference type="PANTHER" id="PTHR16875">
    <property type="entry name" value="SELENOPROTEIN K"/>
    <property type="match status" value="1"/>
</dbReference>
<reference evidence="8" key="2">
    <citation type="submission" date="2025-09" db="UniProtKB">
        <authorList>
            <consortium name="Ensembl"/>
        </authorList>
    </citation>
    <scope>IDENTIFICATION</scope>
</reference>
<accession>A0A674BLE5</accession>
<comment type="subcellular location">
    <subcellularLocation>
        <location evidence="1">Membrane</location>
        <topology evidence="1">Single-pass membrane protein</topology>
    </subcellularLocation>
</comment>
<dbReference type="Proteomes" id="UP000472277">
    <property type="component" value="Chromosome 28"/>
</dbReference>